<keyword evidence="4 6" id="KW-1133">Transmembrane helix</keyword>
<comment type="subcellular location">
    <subcellularLocation>
        <location evidence="1">Cell membrane</location>
        <topology evidence="1">Multi-pass membrane protein</topology>
    </subcellularLocation>
</comment>
<protein>
    <submittedName>
        <fullName evidence="7">Lipopolysaccharide biosynthesis protein</fullName>
    </submittedName>
</protein>
<feature type="transmembrane region" description="Helical" evidence="6">
    <location>
        <begin position="256"/>
        <end position="277"/>
    </location>
</feature>
<sequence>MEDSLNKRYIVKLASSAVSGIVNASILAMVPTALGPVAFGNFTYLTQFFTQVLAFLDAGTSTALFTRLSAKKNNQQLLVFYFIISLIIFLLVNFSVLFIKFFDISHYFGDSVSLFEIYLAALLCFSIWLSQVFIKISDAYVLTSSVEVGKIFTRLATLVFLYLAIKFSLINSATYYVFNLFFTAVLILIFFSILVKNGVITKKTMTTTPNFALHVGVFKKFCKPLLQFNIFGIFVGLFDVWLLQNTSGSVEMGFYGLSYSIAALSVIFTSAMTPVISRDFTKYYSEGLTEKTVQLFESYTPLLYCLSLAIGSYLLFASEDIISIFSDERFIEAKYCLMILALYPMHQTYGQLTSSIMFALEETEVYKNIGILFSFVGIALSLIFIYVFDFGAVGLALKMVLIQIVSVNVQLWYVCKRLKVGFYKFVYQQLSSTTILLSTAFFISEFSPINTEHLVLDFLGNGLVYSIAAFVVVLSLPRLFFIDLGLVNNFKKKIRIG</sequence>
<feature type="transmembrane region" description="Helical" evidence="6">
    <location>
        <begin position="369"/>
        <end position="388"/>
    </location>
</feature>
<dbReference type="InterPro" id="IPR050833">
    <property type="entry name" value="Poly_Biosynth_Transport"/>
</dbReference>
<dbReference type="PANTHER" id="PTHR30250">
    <property type="entry name" value="PST FAMILY PREDICTED COLANIC ACID TRANSPORTER"/>
    <property type="match status" value="1"/>
</dbReference>
<reference evidence="7 8" key="1">
    <citation type="submission" date="2019-02" db="EMBL/GenBank/DDBJ databases">
        <title>Genomic plasticity associated with the antimicrobial resistance in Vibrio cholerae.</title>
        <authorList>
            <person name="Verma J."/>
            <person name="Bag S."/>
            <person name="Saha B."/>
            <person name="Kumar P."/>
            <person name="Ghosh T.S."/>
            <person name="Dayal M."/>
            <person name="Senapati T."/>
            <person name="Mehra S."/>
            <person name="Dey P."/>
            <person name="Desigamani A."/>
            <person name="Kumar D."/>
            <person name="Rana P."/>
            <person name="Kumar B."/>
            <person name="Maiti T.K."/>
            <person name="Sharma N.C."/>
            <person name="Bhadra R.K."/>
            <person name="Mutreja A."/>
            <person name="Nair G.B."/>
            <person name="Ramamurthy T."/>
            <person name="Das B."/>
        </authorList>
    </citation>
    <scope>NUCLEOTIDE SEQUENCE [LARGE SCALE GENOMIC DNA]</scope>
    <source>
        <strain evidence="7 8">IDH06781</strain>
    </source>
</reference>
<evidence type="ECO:0000256" key="6">
    <source>
        <dbReference type="SAM" id="Phobius"/>
    </source>
</evidence>
<feature type="transmembrane region" description="Helical" evidence="6">
    <location>
        <begin position="111"/>
        <end position="130"/>
    </location>
</feature>
<feature type="transmembrane region" description="Helical" evidence="6">
    <location>
        <begin position="394"/>
        <end position="413"/>
    </location>
</feature>
<keyword evidence="5 6" id="KW-0472">Membrane</keyword>
<feature type="transmembrane region" description="Helical" evidence="6">
    <location>
        <begin position="337"/>
        <end position="360"/>
    </location>
</feature>
<evidence type="ECO:0000313" key="8">
    <source>
        <dbReference type="Proteomes" id="UP000294145"/>
    </source>
</evidence>
<feature type="transmembrane region" description="Helical" evidence="6">
    <location>
        <begin position="425"/>
        <end position="443"/>
    </location>
</feature>
<feature type="transmembrane region" description="Helical" evidence="6">
    <location>
        <begin position="9"/>
        <end position="30"/>
    </location>
</feature>
<accession>A0A7Z7YFS2</accession>
<feature type="transmembrane region" description="Helical" evidence="6">
    <location>
        <begin position="298"/>
        <end position="317"/>
    </location>
</feature>
<name>A0A7Z7YFS2_VIBCL</name>
<feature type="transmembrane region" description="Helical" evidence="6">
    <location>
        <begin position="225"/>
        <end position="244"/>
    </location>
</feature>
<keyword evidence="2" id="KW-1003">Cell membrane</keyword>
<feature type="transmembrane region" description="Helical" evidence="6">
    <location>
        <begin position="151"/>
        <end position="170"/>
    </location>
</feature>
<proteinExistence type="predicted"/>
<feature type="transmembrane region" description="Helical" evidence="6">
    <location>
        <begin position="463"/>
        <end position="487"/>
    </location>
</feature>
<evidence type="ECO:0000256" key="5">
    <source>
        <dbReference type="ARBA" id="ARBA00023136"/>
    </source>
</evidence>
<dbReference type="PANTHER" id="PTHR30250:SF11">
    <property type="entry name" value="O-ANTIGEN TRANSPORTER-RELATED"/>
    <property type="match status" value="1"/>
</dbReference>
<evidence type="ECO:0000256" key="4">
    <source>
        <dbReference type="ARBA" id="ARBA00022989"/>
    </source>
</evidence>
<evidence type="ECO:0000313" key="7">
    <source>
        <dbReference type="EMBL" id="TBM44706.1"/>
    </source>
</evidence>
<dbReference type="Proteomes" id="UP000294145">
    <property type="component" value="Unassembled WGS sequence"/>
</dbReference>
<dbReference type="RefSeq" id="WP_054103967.1">
    <property type="nucleotide sequence ID" value="NZ_CTBD01000067.1"/>
</dbReference>
<dbReference type="AlphaFoldDB" id="A0A7Z7YFS2"/>
<feature type="transmembrane region" description="Helical" evidence="6">
    <location>
        <begin position="42"/>
        <end position="65"/>
    </location>
</feature>
<organism evidence="7 8">
    <name type="scientific">Vibrio cholerae</name>
    <dbReference type="NCBI Taxonomy" id="666"/>
    <lineage>
        <taxon>Bacteria</taxon>
        <taxon>Pseudomonadati</taxon>
        <taxon>Pseudomonadota</taxon>
        <taxon>Gammaproteobacteria</taxon>
        <taxon>Vibrionales</taxon>
        <taxon>Vibrionaceae</taxon>
        <taxon>Vibrio</taxon>
    </lineage>
</organism>
<feature type="transmembrane region" description="Helical" evidence="6">
    <location>
        <begin position="77"/>
        <end position="99"/>
    </location>
</feature>
<dbReference type="EMBL" id="SISP01000005">
    <property type="protein sequence ID" value="TBM44706.1"/>
    <property type="molecule type" value="Genomic_DNA"/>
</dbReference>
<gene>
    <name evidence="7" type="ORF">EYB64_05050</name>
</gene>
<evidence type="ECO:0000256" key="1">
    <source>
        <dbReference type="ARBA" id="ARBA00004651"/>
    </source>
</evidence>
<feature type="transmembrane region" description="Helical" evidence="6">
    <location>
        <begin position="176"/>
        <end position="195"/>
    </location>
</feature>
<dbReference type="GO" id="GO:0005886">
    <property type="term" value="C:plasma membrane"/>
    <property type="evidence" value="ECO:0007669"/>
    <property type="project" value="UniProtKB-SubCell"/>
</dbReference>
<evidence type="ECO:0000256" key="2">
    <source>
        <dbReference type="ARBA" id="ARBA00022475"/>
    </source>
</evidence>
<comment type="caution">
    <text evidence="7">The sequence shown here is derived from an EMBL/GenBank/DDBJ whole genome shotgun (WGS) entry which is preliminary data.</text>
</comment>
<keyword evidence="3 6" id="KW-0812">Transmembrane</keyword>
<evidence type="ECO:0000256" key="3">
    <source>
        <dbReference type="ARBA" id="ARBA00022692"/>
    </source>
</evidence>